<organism evidence="1 2">
    <name type="scientific">Umbra pygmaea</name>
    <name type="common">Eastern mudminnow</name>
    <dbReference type="NCBI Taxonomy" id="75934"/>
    <lineage>
        <taxon>Eukaryota</taxon>
        <taxon>Metazoa</taxon>
        <taxon>Chordata</taxon>
        <taxon>Craniata</taxon>
        <taxon>Vertebrata</taxon>
        <taxon>Euteleostomi</taxon>
        <taxon>Actinopterygii</taxon>
        <taxon>Neopterygii</taxon>
        <taxon>Teleostei</taxon>
        <taxon>Protacanthopterygii</taxon>
        <taxon>Esociformes</taxon>
        <taxon>Umbridae</taxon>
        <taxon>Umbra</taxon>
    </lineage>
</organism>
<dbReference type="EMBL" id="JAGEUA010000002">
    <property type="protein sequence ID" value="KAL1007331.1"/>
    <property type="molecule type" value="Genomic_DNA"/>
</dbReference>
<name>A0ABD0XYZ0_UMBPY</name>
<reference evidence="1 2" key="1">
    <citation type="submission" date="2024-06" db="EMBL/GenBank/DDBJ databases">
        <authorList>
            <person name="Pan Q."/>
            <person name="Wen M."/>
            <person name="Jouanno E."/>
            <person name="Zahm M."/>
            <person name="Klopp C."/>
            <person name="Cabau C."/>
            <person name="Louis A."/>
            <person name="Berthelot C."/>
            <person name="Parey E."/>
            <person name="Roest Crollius H."/>
            <person name="Montfort J."/>
            <person name="Robinson-Rechavi M."/>
            <person name="Bouchez O."/>
            <person name="Lampietro C."/>
            <person name="Lopez Roques C."/>
            <person name="Donnadieu C."/>
            <person name="Postlethwait J."/>
            <person name="Bobe J."/>
            <person name="Verreycken H."/>
            <person name="Guiguen Y."/>
        </authorList>
    </citation>
    <scope>NUCLEOTIDE SEQUENCE [LARGE SCALE GENOMIC DNA]</scope>
    <source>
        <strain evidence="1">Up_M1</strain>
        <tissue evidence="1">Testis</tissue>
    </source>
</reference>
<accession>A0ABD0XYZ0</accession>
<sequence>MPKAGKHPSGAPIDPEVEVDLLWAEAAGRAAKEQFIQERFVSKRKEFLDRLKKIKLKTMDHCSNRVKLTSAQGKLFVNQEQRNLAYQLLVKSQIMETPINIEELMQHPLSPIPHVLGSPDSYFA</sequence>
<proteinExistence type="predicted"/>
<gene>
    <name evidence="1" type="ORF">UPYG_G00085120</name>
</gene>
<evidence type="ECO:0000313" key="1">
    <source>
        <dbReference type="EMBL" id="KAL1007331.1"/>
    </source>
</evidence>
<dbReference type="AlphaFoldDB" id="A0ABD0XYZ0"/>
<comment type="caution">
    <text evidence="1">The sequence shown here is derived from an EMBL/GenBank/DDBJ whole genome shotgun (WGS) entry which is preliminary data.</text>
</comment>
<keyword evidence="2" id="KW-1185">Reference proteome</keyword>
<evidence type="ECO:0000313" key="2">
    <source>
        <dbReference type="Proteomes" id="UP001557470"/>
    </source>
</evidence>
<dbReference type="Proteomes" id="UP001557470">
    <property type="component" value="Unassembled WGS sequence"/>
</dbReference>
<protein>
    <submittedName>
        <fullName evidence="1">Uncharacterized protein</fullName>
    </submittedName>
</protein>